<keyword evidence="1" id="KW-0812">Transmembrane</keyword>
<protein>
    <recommendedName>
        <fullName evidence="4">DUF4860 domain-containing protein</fullName>
    </recommendedName>
</protein>
<proteinExistence type="predicted"/>
<dbReference type="EMBL" id="ABCB02000012">
    <property type="protein sequence ID" value="EDO62833.1"/>
    <property type="molecule type" value="Genomic_DNA"/>
</dbReference>
<reference evidence="2 3" key="2">
    <citation type="submission" date="2007-08" db="EMBL/GenBank/DDBJ databases">
        <authorList>
            <person name="Fulton L."/>
            <person name="Clifton S."/>
            <person name="Fulton B."/>
            <person name="Xu J."/>
            <person name="Minx P."/>
            <person name="Pepin K.H."/>
            <person name="Johnson M."/>
            <person name="Thiruvilangam P."/>
            <person name="Bhonagiri V."/>
            <person name="Nash W.E."/>
            <person name="Wang C."/>
            <person name="Mardis E.R."/>
            <person name="Wilson R.K."/>
        </authorList>
    </citation>
    <scope>NUCLEOTIDE SEQUENCE [LARGE SCALE GENOMIC DNA]</scope>
    <source>
        <strain evidence="2 3">DSM 753</strain>
    </source>
</reference>
<keyword evidence="1" id="KW-0472">Membrane</keyword>
<accession>A7VPE6</accession>
<evidence type="ECO:0000313" key="3">
    <source>
        <dbReference type="Proteomes" id="UP000003490"/>
    </source>
</evidence>
<gene>
    <name evidence="2" type="ORF">CLOLEP_00422</name>
</gene>
<dbReference type="eggNOG" id="ENOG5033410">
    <property type="taxonomic scope" value="Bacteria"/>
</dbReference>
<comment type="caution">
    <text evidence="2">The sequence shown here is derived from an EMBL/GenBank/DDBJ whole genome shotgun (WGS) entry which is preliminary data.</text>
</comment>
<evidence type="ECO:0000256" key="1">
    <source>
        <dbReference type="SAM" id="Phobius"/>
    </source>
</evidence>
<keyword evidence="1" id="KW-1133">Transmembrane helix</keyword>
<evidence type="ECO:0008006" key="4">
    <source>
        <dbReference type="Google" id="ProtNLM"/>
    </source>
</evidence>
<dbReference type="Pfam" id="PF16152">
    <property type="entry name" value="DUF4860"/>
    <property type="match status" value="1"/>
</dbReference>
<sequence length="182" mass="20137">MTTAPAKERKDAFMKGGVAVKRSRHATDLIFVLSLFCLFTVLSLFVVIQGADVYQGISREMSANYSARGTVAYLTEKVRQNDRENGVAVKEIGGEPALVFSEEIGGEVYETWSYLYGGSLREITVKRGTEIVPESGQPIMELKELRLELPSRRLLRIVATDTENRVYESAVCLQSAALEVAP</sequence>
<organism evidence="2 3">
    <name type="scientific">[Clostridium] leptum DSM 753</name>
    <dbReference type="NCBI Taxonomy" id="428125"/>
    <lineage>
        <taxon>Bacteria</taxon>
        <taxon>Bacillati</taxon>
        <taxon>Bacillota</taxon>
        <taxon>Clostridia</taxon>
        <taxon>Eubacteriales</taxon>
        <taxon>Oscillospiraceae</taxon>
        <taxon>Oscillospiraceae incertae sedis</taxon>
    </lineage>
</organism>
<dbReference type="AlphaFoldDB" id="A7VPE6"/>
<name>A7VPE6_9FIRM</name>
<dbReference type="InterPro" id="IPR032340">
    <property type="entry name" value="DUF4860"/>
</dbReference>
<reference evidence="2 3" key="1">
    <citation type="submission" date="2007-08" db="EMBL/GenBank/DDBJ databases">
        <title>Draft genome sequence of Clostridium leptum (DSM 753).</title>
        <authorList>
            <person name="Sudarsanam P."/>
            <person name="Ley R."/>
            <person name="Guruge J."/>
            <person name="Turnbaugh P.J."/>
            <person name="Mahowald M."/>
            <person name="Liep D."/>
            <person name="Gordon J."/>
        </authorList>
    </citation>
    <scope>NUCLEOTIDE SEQUENCE [LARGE SCALE GENOMIC DNA]</scope>
    <source>
        <strain evidence="2 3">DSM 753</strain>
    </source>
</reference>
<feature type="transmembrane region" description="Helical" evidence="1">
    <location>
        <begin position="29"/>
        <end position="48"/>
    </location>
</feature>
<evidence type="ECO:0000313" key="2">
    <source>
        <dbReference type="EMBL" id="EDO62833.1"/>
    </source>
</evidence>
<dbReference type="HOGENOM" id="CLU_133161_1_0_9"/>
<dbReference type="Proteomes" id="UP000003490">
    <property type="component" value="Unassembled WGS sequence"/>
</dbReference>